<dbReference type="EMBL" id="KN838538">
    <property type="protein sequence ID" value="KIK09656.1"/>
    <property type="molecule type" value="Genomic_DNA"/>
</dbReference>
<keyword evidence="5" id="KW-0630">Potassium</keyword>
<keyword evidence="8 9" id="KW-0472">Membrane</keyword>
<dbReference type="Pfam" id="PF02386">
    <property type="entry name" value="TrkH"/>
    <property type="match status" value="1"/>
</dbReference>
<dbReference type="InterPro" id="IPR003445">
    <property type="entry name" value="Cat_transpt"/>
</dbReference>
<feature type="transmembrane region" description="Helical" evidence="9">
    <location>
        <begin position="95"/>
        <end position="116"/>
    </location>
</feature>
<dbReference type="Proteomes" id="UP000054477">
    <property type="component" value="Unassembled WGS sequence"/>
</dbReference>
<feature type="transmembrane region" description="Helical" evidence="9">
    <location>
        <begin position="35"/>
        <end position="56"/>
    </location>
</feature>
<dbReference type="HOGENOM" id="CLU_005947_3_0_1"/>
<keyword evidence="7" id="KW-0406">Ion transport</keyword>
<feature type="transmembrane region" description="Helical" evidence="9">
    <location>
        <begin position="409"/>
        <end position="430"/>
    </location>
</feature>
<dbReference type="GO" id="GO:0005886">
    <property type="term" value="C:plasma membrane"/>
    <property type="evidence" value="ECO:0007669"/>
    <property type="project" value="TreeGrafter"/>
</dbReference>
<evidence type="ECO:0000256" key="5">
    <source>
        <dbReference type="ARBA" id="ARBA00022958"/>
    </source>
</evidence>
<feature type="transmembrane region" description="Helical" evidence="9">
    <location>
        <begin position="666"/>
        <end position="686"/>
    </location>
</feature>
<sequence length="758" mass="85099">MAQATVESIIPDNHEAPSLSRRTGLLDHLLEQVTFFRVHLFAFTFIPLIFSGIFYASNGRYHVNYVDALFLCYSAMTVTGLSTVDLSTITGWQQAILYFLMTIGDFTIVAWVMVLVRKRFFRTHCEYVVEQRRPRRGKRRSIFPTISSPIAAFKQRQFIPVNTLDEERSIPQFDFTGPTPGATLPTGQGNVPPPINERPEEPILSDDRTFSSSPRQASILLPSPIDERRRSISSVFATATGVSPQVVTYYPMVKEGQPAPSRGDTRHTFNGHGSPMNQTKYRGLGGFPGPLELADKVVKFAAPATHRKLERKLTMPTMTTLEEKSVPWLEFDGLVVGRNSNFHTESLTDNQLEEIGGAEYRALRVLSYLVPAYFLGVQLLTFMIFVPWLCATKTYDNVFESQPRLVPKAWFSLFQIMGAYTGGGLSLVDAGMVPFQKAYPMIFALGFSILAGNQALPIFLRFVIWVGSKAFPKNSESSKALSFLLDHPRRCFLYLFPSHQTWFLVICLVLFSATEWVAFLVLNIGLPAYDSIPVGPRVIAGLFQGLAVRASGSSIVPIASLAPSLQFLYVVMMYIAVYPVAMSIRATNVYEEQSLGVFEKPPDQEDEEPNDLDKLKTRRERVGRYVGWHLRRQMSIDIWWLVWGVFLVAIIERNNLLDESKKWFDIFRILFELVSAFGGIGLSLGVPDDNFSFSGAMRPLSKLVVIVIMLRGRHRGLPVAVDRAVLLPDEFVVHHGHDEYGDEKAITSNPSLPTQPGN</sequence>
<evidence type="ECO:0000313" key="11">
    <source>
        <dbReference type="Proteomes" id="UP000054477"/>
    </source>
</evidence>
<accession>A0A0C9XXE0</accession>
<dbReference type="GO" id="GO:0030007">
    <property type="term" value="P:intracellular potassium ion homeostasis"/>
    <property type="evidence" value="ECO:0007669"/>
    <property type="project" value="TreeGrafter"/>
</dbReference>
<protein>
    <recommendedName>
        <fullName evidence="12">Potassium transport protein</fullName>
    </recommendedName>
</protein>
<organism evidence="10 11">
    <name type="scientific">Laccaria amethystina LaAM-08-1</name>
    <dbReference type="NCBI Taxonomy" id="1095629"/>
    <lineage>
        <taxon>Eukaryota</taxon>
        <taxon>Fungi</taxon>
        <taxon>Dikarya</taxon>
        <taxon>Basidiomycota</taxon>
        <taxon>Agaricomycotina</taxon>
        <taxon>Agaricomycetes</taxon>
        <taxon>Agaricomycetidae</taxon>
        <taxon>Agaricales</taxon>
        <taxon>Agaricineae</taxon>
        <taxon>Hydnangiaceae</taxon>
        <taxon>Laccaria</taxon>
    </lineage>
</organism>
<evidence type="ECO:0000256" key="1">
    <source>
        <dbReference type="ARBA" id="ARBA00004141"/>
    </source>
</evidence>
<feature type="transmembrane region" description="Helical" evidence="9">
    <location>
        <begin position="565"/>
        <end position="584"/>
    </location>
</feature>
<evidence type="ECO:0000256" key="9">
    <source>
        <dbReference type="SAM" id="Phobius"/>
    </source>
</evidence>
<evidence type="ECO:0008006" key="12">
    <source>
        <dbReference type="Google" id="ProtNLM"/>
    </source>
</evidence>
<dbReference type="GO" id="GO:1990573">
    <property type="term" value="P:potassium ion import across plasma membrane"/>
    <property type="evidence" value="ECO:0007669"/>
    <property type="project" value="TreeGrafter"/>
</dbReference>
<gene>
    <name evidence="10" type="ORF">K443DRAFT_671547</name>
</gene>
<reference evidence="10 11" key="1">
    <citation type="submission" date="2014-04" db="EMBL/GenBank/DDBJ databases">
        <authorList>
            <consortium name="DOE Joint Genome Institute"/>
            <person name="Kuo A."/>
            <person name="Kohler A."/>
            <person name="Nagy L.G."/>
            <person name="Floudas D."/>
            <person name="Copeland A."/>
            <person name="Barry K.W."/>
            <person name="Cichocki N."/>
            <person name="Veneault-Fourrey C."/>
            <person name="LaButti K."/>
            <person name="Lindquist E.A."/>
            <person name="Lipzen A."/>
            <person name="Lundell T."/>
            <person name="Morin E."/>
            <person name="Murat C."/>
            <person name="Sun H."/>
            <person name="Tunlid A."/>
            <person name="Henrissat B."/>
            <person name="Grigoriev I.V."/>
            <person name="Hibbett D.S."/>
            <person name="Martin F."/>
            <person name="Nordberg H.P."/>
            <person name="Cantor M.N."/>
            <person name="Hua S.X."/>
        </authorList>
    </citation>
    <scope>NUCLEOTIDE SEQUENCE [LARGE SCALE GENOMIC DNA]</scope>
    <source>
        <strain evidence="10 11">LaAM-08-1</strain>
    </source>
</reference>
<dbReference type="PANTHER" id="PTHR31064">
    <property type="entry name" value="POTASSIUM TRANSPORT PROTEIN DDB_G0292412-RELATED"/>
    <property type="match status" value="1"/>
</dbReference>
<reference evidence="11" key="2">
    <citation type="submission" date="2015-01" db="EMBL/GenBank/DDBJ databases">
        <title>Evolutionary Origins and Diversification of the Mycorrhizal Mutualists.</title>
        <authorList>
            <consortium name="DOE Joint Genome Institute"/>
            <consortium name="Mycorrhizal Genomics Consortium"/>
            <person name="Kohler A."/>
            <person name="Kuo A."/>
            <person name="Nagy L.G."/>
            <person name="Floudas D."/>
            <person name="Copeland A."/>
            <person name="Barry K.W."/>
            <person name="Cichocki N."/>
            <person name="Veneault-Fourrey C."/>
            <person name="LaButti K."/>
            <person name="Lindquist E.A."/>
            <person name="Lipzen A."/>
            <person name="Lundell T."/>
            <person name="Morin E."/>
            <person name="Murat C."/>
            <person name="Riley R."/>
            <person name="Ohm R."/>
            <person name="Sun H."/>
            <person name="Tunlid A."/>
            <person name="Henrissat B."/>
            <person name="Grigoriev I.V."/>
            <person name="Hibbett D.S."/>
            <person name="Martin F."/>
        </authorList>
    </citation>
    <scope>NUCLEOTIDE SEQUENCE [LARGE SCALE GENOMIC DNA]</scope>
    <source>
        <strain evidence="11">LaAM-08-1</strain>
    </source>
</reference>
<keyword evidence="2" id="KW-0813">Transport</keyword>
<dbReference type="STRING" id="1095629.A0A0C9XXE0"/>
<keyword evidence="11" id="KW-1185">Reference proteome</keyword>
<dbReference type="GO" id="GO:0140107">
    <property type="term" value="F:high-affinity potassium ion transmembrane transporter activity"/>
    <property type="evidence" value="ECO:0007669"/>
    <property type="project" value="TreeGrafter"/>
</dbReference>
<feature type="transmembrane region" description="Helical" evidence="9">
    <location>
        <begin position="634"/>
        <end position="651"/>
    </location>
</feature>
<feature type="transmembrane region" description="Helical" evidence="9">
    <location>
        <begin position="442"/>
        <end position="464"/>
    </location>
</feature>
<evidence type="ECO:0000256" key="8">
    <source>
        <dbReference type="ARBA" id="ARBA00023136"/>
    </source>
</evidence>
<keyword evidence="4 9" id="KW-0812">Transmembrane</keyword>
<name>A0A0C9XXE0_9AGAR</name>
<evidence type="ECO:0000256" key="6">
    <source>
        <dbReference type="ARBA" id="ARBA00022989"/>
    </source>
</evidence>
<feature type="transmembrane region" description="Helical" evidence="9">
    <location>
        <begin position="502"/>
        <end position="526"/>
    </location>
</feature>
<keyword evidence="3" id="KW-0633">Potassium transport</keyword>
<proteinExistence type="predicted"/>
<dbReference type="InterPro" id="IPR051143">
    <property type="entry name" value="TrkH_K-transport"/>
</dbReference>
<dbReference type="OrthoDB" id="9999863at2759"/>
<feature type="transmembrane region" description="Helical" evidence="9">
    <location>
        <begin position="365"/>
        <end position="389"/>
    </location>
</feature>
<keyword evidence="6 9" id="KW-1133">Transmembrane helix</keyword>
<feature type="transmembrane region" description="Helical" evidence="9">
    <location>
        <begin position="68"/>
        <end position="89"/>
    </location>
</feature>
<evidence type="ECO:0000313" key="10">
    <source>
        <dbReference type="EMBL" id="KIK09656.1"/>
    </source>
</evidence>
<comment type="subcellular location">
    <subcellularLocation>
        <location evidence="1">Membrane</location>
        <topology evidence="1">Multi-pass membrane protein</topology>
    </subcellularLocation>
</comment>
<evidence type="ECO:0000256" key="3">
    <source>
        <dbReference type="ARBA" id="ARBA00022538"/>
    </source>
</evidence>
<evidence type="ECO:0000256" key="7">
    <source>
        <dbReference type="ARBA" id="ARBA00023065"/>
    </source>
</evidence>
<dbReference type="InterPro" id="IPR004773">
    <property type="entry name" value="K/Na_transp_Trk1/HKT1"/>
</dbReference>
<dbReference type="PANTHER" id="PTHR31064:SF30">
    <property type="entry name" value="HIGH-AFFINITY POTASSIUM TRANSPORT PROTEIN-RELATED"/>
    <property type="match status" value="1"/>
</dbReference>
<dbReference type="NCBIfam" id="TIGR00934">
    <property type="entry name" value="2a38euk"/>
    <property type="match status" value="1"/>
</dbReference>
<dbReference type="AlphaFoldDB" id="A0A0C9XXE0"/>
<evidence type="ECO:0000256" key="2">
    <source>
        <dbReference type="ARBA" id="ARBA00022448"/>
    </source>
</evidence>
<evidence type="ECO:0000256" key="4">
    <source>
        <dbReference type="ARBA" id="ARBA00022692"/>
    </source>
</evidence>